<dbReference type="GO" id="GO:0006882">
    <property type="term" value="P:intracellular zinc ion homeostasis"/>
    <property type="evidence" value="ECO:0007669"/>
    <property type="project" value="TreeGrafter"/>
</dbReference>
<keyword evidence="2 5" id="KW-0812">Transmembrane</keyword>
<evidence type="ECO:0000256" key="5">
    <source>
        <dbReference type="SAM" id="Phobius"/>
    </source>
</evidence>
<feature type="transmembrane region" description="Helical" evidence="5">
    <location>
        <begin position="221"/>
        <end position="239"/>
    </location>
</feature>
<feature type="transmembrane region" description="Helical" evidence="5">
    <location>
        <begin position="191"/>
        <end position="209"/>
    </location>
</feature>
<reference evidence="6" key="1">
    <citation type="submission" date="2021-03" db="EMBL/GenBank/DDBJ databases">
        <title>Genomic Encyclopedia of Type Strains, Phase IV (KMG-IV): sequencing the most valuable type-strain genomes for metagenomic binning, comparative biology and taxonomic classification.</title>
        <authorList>
            <person name="Goeker M."/>
        </authorList>
    </citation>
    <scope>NUCLEOTIDE SEQUENCE</scope>
    <source>
        <strain evidence="6">DSM 26232</strain>
    </source>
</reference>
<dbReference type="PANTHER" id="PTHR16950">
    <property type="entry name" value="ZINC TRANSPORTER SLC39A7 HISTIDINE-RICH MEMBRANE PROTEIN KE4"/>
    <property type="match status" value="1"/>
</dbReference>
<evidence type="ECO:0000313" key="7">
    <source>
        <dbReference type="Proteomes" id="UP000823736"/>
    </source>
</evidence>
<evidence type="ECO:0000256" key="3">
    <source>
        <dbReference type="ARBA" id="ARBA00022989"/>
    </source>
</evidence>
<comment type="subcellular location">
    <subcellularLocation>
        <location evidence="1">Membrane</location>
        <topology evidence="1">Multi-pass membrane protein</topology>
    </subcellularLocation>
</comment>
<dbReference type="PANTHER" id="PTHR16950:SF16">
    <property type="entry name" value="ZINC TRANSPORTER ZIP13"/>
    <property type="match status" value="1"/>
</dbReference>
<dbReference type="AlphaFoldDB" id="A0A8T4GQV9"/>
<sequence>MNEPATILGSLLLLSLLSASGALLIAFAGGNLDAWQRYLTPLSAGVIFGGALVHLIPHFAAEFGFSQRAGLLAGLGVAGSYVLEEAVHRRSRDRKYEAFSATLVVGDGIHNVVDGIVVASGFYASPSVGMAATLSVGVHKIPKELGDFGALLQAGIDEWRAVGINVLTNLFGFAGAVAVIQFAAVEGVMTVLLPLAIGNFLYVAGADLLPEVRAGSAATTTQLGALLVGIGAMYLITLIV</sequence>
<gene>
    <name evidence="6" type="ORF">J2753_000014</name>
</gene>
<evidence type="ECO:0000256" key="2">
    <source>
        <dbReference type="ARBA" id="ARBA00022692"/>
    </source>
</evidence>
<feature type="transmembrane region" description="Helical" evidence="5">
    <location>
        <begin position="39"/>
        <end position="59"/>
    </location>
</feature>
<feature type="transmembrane region" description="Helical" evidence="5">
    <location>
        <begin position="166"/>
        <end position="185"/>
    </location>
</feature>
<comment type="caution">
    <text evidence="6">The sequence shown here is derived from an EMBL/GenBank/DDBJ whole genome shotgun (WGS) entry which is preliminary data.</text>
</comment>
<evidence type="ECO:0000313" key="6">
    <source>
        <dbReference type="EMBL" id="MBP1985541.1"/>
    </source>
</evidence>
<accession>A0A8T4GQV9</accession>
<dbReference type="Pfam" id="PF02535">
    <property type="entry name" value="Zip"/>
    <property type="match status" value="1"/>
</dbReference>
<dbReference type="EMBL" id="JAGGLC010000001">
    <property type="protein sequence ID" value="MBP1985541.1"/>
    <property type="molecule type" value="Genomic_DNA"/>
</dbReference>
<keyword evidence="3 5" id="KW-1133">Transmembrane helix</keyword>
<dbReference type="GO" id="GO:0016020">
    <property type="term" value="C:membrane"/>
    <property type="evidence" value="ECO:0007669"/>
    <property type="project" value="UniProtKB-SubCell"/>
</dbReference>
<organism evidence="6 7">
    <name type="scientific">Halolamina salifodinae</name>
    <dbReference type="NCBI Taxonomy" id="1202767"/>
    <lineage>
        <taxon>Archaea</taxon>
        <taxon>Methanobacteriati</taxon>
        <taxon>Methanobacteriota</taxon>
        <taxon>Stenosarchaea group</taxon>
        <taxon>Halobacteria</taxon>
        <taxon>Halobacteriales</taxon>
        <taxon>Haloferacaceae</taxon>
    </lineage>
</organism>
<name>A0A8T4GQV9_9EURY</name>
<keyword evidence="7" id="KW-1185">Reference proteome</keyword>
<dbReference type="Proteomes" id="UP000823736">
    <property type="component" value="Unassembled WGS sequence"/>
</dbReference>
<keyword evidence="4 5" id="KW-0472">Membrane</keyword>
<evidence type="ECO:0000256" key="4">
    <source>
        <dbReference type="ARBA" id="ARBA00023136"/>
    </source>
</evidence>
<dbReference type="InterPro" id="IPR003689">
    <property type="entry name" value="ZIP"/>
</dbReference>
<protein>
    <submittedName>
        <fullName evidence="6">Zinc and cadmium transporter</fullName>
    </submittedName>
</protein>
<proteinExistence type="predicted"/>
<dbReference type="GO" id="GO:0005385">
    <property type="term" value="F:zinc ion transmembrane transporter activity"/>
    <property type="evidence" value="ECO:0007669"/>
    <property type="project" value="TreeGrafter"/>
</dbReference>
<dbReference type="RefSeq" id="WP_209489242.1">
    <property type="nucleotide sequence ID" value="NZ_JAGGLC010000001.1"/>
</dbReference>
<dbReference type="OrthoDB" id="306421at2157"/>
<feature type="transmembrane region" description="Helical" evidence="5">
    <location>
        <begin position="6"/>
        <end position="27"/>
    </location>
</feature>
<evidence type="ECO:0000256" key="1">
    <source>
        <dbReference type="ARBA" id="ARBA00004141"/>
    </source>
</evidence>